<gene>
    <name evidence="8" type="ORF">PR048_032976</name>
</gene>
<evidence type="ECO:0000256" key="4">
    <source>
        <dbReference type="ARBA" id="ARBA00022741"/>
    </source>
</evidence>
<comment type="caution">
    <text evidence="8">The sequence shown here is derived from an EMBL/GenBank/DDBJ whole genome shotgun (WGS) entry which is preliminary data.</text>
</comment>
<dbReference type="EC" id="2.7.11.22" evidence="1"/>
<protein>
    <recommendedName>
        <fullName evidence="1">cyclin-dependent kinase</fullName>
        <ecNumber evidence="1">2.7.11.22</ecNumber>
    </recommendedName>
</protein>
<dbReference type="InterPro" id="IPR011009">
    <property type="entry name" value="Kinase-like_dom_sf"/>
</dbReference>
<dbReference type="PANTHER" id="PTHR24056">
    <property type="entry name" value="CELL DIVISION PROTEIN KINASE"/>
    <property type="match status" value="1"/>
</dbReference>
<proteinExistence type="predicted"/>
<evidence type="ECO:0000313" key="9">
    <source>
        <dbReference type="Proteomes" id="UP001159363"/>
    </source>
</evidence>
<dbReference type="InterPro" id="IPR050108">
    <property type="entry name" value="CDK"/>
</dbReference>
<dbReference type="Gene3D" id="3.30.200.20">
    <property type="entry name" value="Phosphorylase Kinase, domain 1"/>
    <property type="match status" value="1"/>
</dbReference>
<keyword evidence="2" id="KW-0723">Serine/threonine-protein kinase</keyword>
<keyword evidence="3" id="KW-0808">Transferase</keyword>
<evidence type="ECO:0000256" key="1">
    <source>
        <dbReference type="ARBA" id="ARBA00012425"/>
    </source>
</evidence>
<accession>A0ABQ9G3R9</accession>
<keyword evidence="6" id="KW-0067">ATP-binding</keyword>
<evidence type="ECO:0000256" key="6">
    <source>
        <dbReference type="ARBA" id="ARBA00022840"/>
    </source>
</evidence>
<dbReference type="PANTHER" id="PTHR24056:SF254">
    <property type="entry name" value="CYCLIN-DEPENDENT KINASE 2"/>
    <property type="match status" value="1"/>
</dbReference>
<reference evidence="8 9" key="1">
    <citation type="submission" date="2023-02" db="EMBL/GenBank/DDBJ databases">
        <title>LHISI_Scaffold_Assembly.</title>
        <authorList>
            <person name="Stuart O.P."/>
            <person name="Cleave R."/>
            <person name="Magrath M.J.L."/>
            <person name="Mikheyev A.S."/>
        </authorList>
    </citation>
    <scope>NUCLEOTIDE SEQUENCE [LARGE SCALE GENOMIC DNA]</scope>
    <source>
        <strain evidence="8">Daus_M_001</strain>
        <tissue evidence="8">Leg muscle</tissue>
    </source>
</reference>
<evidence type="ECO:0000256" key="2">
    <source>
        <dbReference type="ARBA" id="ARBA00022527"/>
    </source>
</evidence>
<evidence type="ECO:0000256" key="3">
    <source>
        <dbReference type="ARBA" id="ARBA00022679"/>
    </source>
</evidence>
<dbReference type="SUPFAM" id="SSF56112">
    <property type="entry name" value="Protein kinase-like (PK-like)"/>
    <property type="match status" value="1"/>
</dbReference>
<feature type="domain" description="Protein kinase" evidence="7">
    <location>
        <begin position="607"/>
        <end position="671"/>
    </location>
</feature>
<keyword evidence="9" id="KW-1185">Reference proteome</keyword>
<keyword evidence="4" id="KW-0547">Nucleotide-binding</keyword>
<dbReference type="EMBL" id="JARBHB010000016">
    <property type="protein sequence ID" value="KAJ8867113.1"/>
    <property type="molecule type" value="Genomic_DNA"/>
</dbReference>
<keyword evidence="5" id="KW-0418">Kinase</keyword>
<evidence type="ECO:0000256" key="5">
    <source>
        <dbReference type="ARBA" id="ARBA00022777"/>
    </source>
</evidence>
<evidence type="ECO:0000313" key="8">
    <source>
        <dbReference type="EMBL" id="KAJ8867113.1"/>
    </source>
</evidence>
<dbReference type="Pfam" id="PF00069">
    <property type="entry name" value="Pkinase"/>
    <property type="match status" value="1"/>
</dbReference>
<dbReference type="Proteomes" id="UP001159363">
    <property type="component" value="Chromosome 15"/>
</dbReference>
<organism evidence="8 9">
    <name type="scientific">Dryococelus australis</name>
    <dbReference type="NCBI Taxonomy" id="614101"/>
    <lineage>
        <taxon>Eukaryota</taxon>
        <taxon>Metazoa</taxon>
        <taxon>Ecdysozoa</taxon>
        <taxon>Arthropoda</taxon>
        <taxon>Hexapoda</taxon>
        <taxon>Insecta</taxon>
        <taxon>Pterygota</taxon>
        <taxon>Neoptera</taxon>
        <taxon>Polyneoptera</taxon>
        <taxon>Phasmatodea</taxon>
        <taxon>Verophasmatodea</taxon>
        <taxon>Anareolatae</taxon>
        <taxon>Phasmatidae</taxon>
        <taxon>Eurycanthinae</taxon>
        <taxon>Dryococelus</taxon>
    </lineage>
</organism>
<sequence>MSCYTRQRAKSKYRNRIRLERASEKQSSDARKTPYDPVKRCRERAFIFELSVKERFVRLIIFCIYVVFLNKKLDNTRPALVNWIGFTARADVGLHTARSKRSIFGTTTELKPLRRRLCLAFLSIDIAPNGTSVVTTPCFKADDTRRMLKPAPQSLRILSRAHQSQATTRRNWREMQIGADIDLVAMDHLIASDVARLTSAGCPEAGVARTFHGYVRDSVLPRQLTSADCPEAGVARTFHGYVRDSVLPRQLTSAEAGVARTFHGYVRDSVLPRQLTSADCPEAGVARTFHGYVRDSVLPRQLTSAEAGVARTFHGYVRDSVLPRQLTSADCPEAGVARTFHGYVRDSVLPRQLTSAEAGVARTFHGYVRDSVLPRQLTSADCPEAGVARTFHGYVRDSVLPRQLTSAEAGVARTFHGYVRDSVLPRQLTSADCPEAGVVRTFHGYVRDSVLPRQLTSAEVARTFHGYVRDSVLPRQLTSADCPEAGVARTFHGYVRDSVLPRQLTSADCPKAGVARTFHGYVHDSVLPRQLTSAEAGVARTYHGYLRGSHNQKCYAHRACPDIEFNVGGTPEGDALQFSNEDIFMFSSQQEEADTTDTAHITCSTKRDYDGVPSTAIREISLLRELDHPNIVKLLDVVSTDTSLYLVFELLVYDLKKFLDTTKSLLSVSLVKDISSFKFLLADSGEMLHVDHYFISMASAKNLRSARATVSRLMRMEGRGVSQGVWQRRGCFNQHRRIAAPLLPRYVTPTKHRAEAVNLSQKEDEGINCVTTPL</sequence>
<evidence type="ECO:0000259" key="7">
    <source>
        <dbReference type="Pfam" id="PF00069"/>
    </source>
</evidence>
<name>A0ABQ9G3R9_9NEOP</name>
<dbReference type="InterPro" id="IPR000719">
    <property type="entry name" value="Prot_kinase_dom"/>
</dbReference>